<reference evidence="2 3" key="1">
    <citation type="submission" date="2013-12" db="EMBL/GenBank/DDBJ databases">
        <title>Draft genome sequence of Caloranaerobacter sp. H53214.</title>
        <authorList>
            <person name="Jiang L.J."/>
            <person name="Shao Z.Z."/>
            <person name="Long M.N."/>
        </authorList>
    </citation>
    <scope>NUCLEOTIDE SEQUENCE [LARGE SCALE GENOMIC DNA]</scope>
    <source>
        <strain evidence="2 3">H53214</strain>
    </source>
</reference>
<dbReference type="RefSeq" id="WP_035162092.1">
    <property type="nucleotide sequence ID" value="NZ_AZTB01000007.1"/>
</dbReference>
<evidence type="ECO:0000256" key="1">
    <source>
        <dbReference type="SAM" id="Phobius"/>
    </source>
</evidence>
<keyword evidence="1" id="KW-0812">Transmembrane</keyword>
<sequence>MNNKSIESKIIITITVVSLLFNFYLFKQNYRKHEIIIQEYTDSERINYHLKILLDCDWIRKGLR</sequence>
<organism evidence="2 3">
    <name type="scientific">Caloranaerobacter azorensis H53214</name>
    <dbReference type="NCBI Taxonomy" id="1156417"/>
    <lineage>
        <taxon>Bacteria</taxon>
        <taxon>Bacillati</taxon>
        <taxon>Bacillota</taxon>
        <taxon>Tissierellia</taxon>
        <taxon>Tissierellales</taxon>
        <taxon>Thermohalobacteraceae</taxon>
        <taxon>Caloranaerobacter</taxon>
    </lineage>
</organism>
<evidence type="ECO:0000313" key="2">
    <source>
        <dbReference type="EMBL" id="KGG81061.1"/>
    </source>
</evidence>
<keyword evidence="1" id="KW-1133">Transmembrane helix</keyword>
<name>A0A096DPB9_9FIRM</name>
<dbReference type="EMBL" id="AZTB01000007">
    <property type="protein sequence ID" value="KGG81061.1"/>
    <property type="molecule type" value="Genomic_DNA"/>
</dbReference>
<proteinExistence type="predicted"/>
<protein>
    <submittedName>
        <fullName evidence="2">Uncharacterized protein</fullName>
    </submittedName>
</protein>
<dbReference type="AlphaFoldDB" id="A0A096DPB9"/>
<comment type="caution">
    <text evidence="2">The sequence shown here is derived from an EMBL/GenBank/DDBJ whole genome shotgun (WGS) entry which is preliminary data.</text>
</comment>
<gene>
    <name evidence="2" type="ORF">Y919_02490</name>
</gene>
<accession>A0A096DPB9</accession>
<dbReference type="Proteomes" id="UP000029622">
    <property type="component" value="Unassembled WGS sequence"/>
</dbReference>
<feature type="transmembrane region" description="Helical" evidence="1">
    <location>
        <begin position="6"/>
        <end position="26"/>
    </location>
</feature>
<keyword evidence="1" id="KW-0472">Membrane</keyword>
<evidence type="ECO:0000313" key="3">
    <source>
        <dbReference type="Proteomes" id="UP000029622"/>
    </source>
</evidence>